<keyword evidence="4" id="KW-1185">Reference proteome</keyword>
<feature type="non-terminal residue" evidence="5">
    <location>
        <position position="256"/>
    </location>
</feature>
<feature type="non-terminal residue" evidence="5">
    <location>
        <position position="1"/>
    </location>
</feature>
<keyword evidence="3" id="KW-0677">Repeat</keyword>
<dbReference type="PROSITE" id="PS51450">
    <property type="entry name" value="LRR"/>
    <property type="match status" value="2"/>
</dbReference>
<dbReference type="Gene3D" id="3.80.10.10">
    <property type="entry name" value="Ribonuclease Inhibitor"/>
    <property type="match status" value="1"/>
</dbReference>
<dbReference type="PANTHER" id="PTHR24373">
    <property type="entry name" value="SLIT RELATED LEUCINE-RICH REPEAT NEURONAL PROTEIN"/>
    <property type="match status" value="1"/>
</dbReference>
<accession>A0ABM0M2K6</accession>
<dbReference type="InterPro" id="IPR001611">
    <property type="entry name" value="Leu-rich_rpt"/>
</dbReference>
<dbReference type="Pfam" id="PF13855">
    <property type="entry name" value="LRR_8"/>
    <property type="match status" value="1"/>
</dbReference>
<evidence type="ECO:0000256" key="1">
    <source>
        <dbReference type="ARBA" id="ARBA00022614"/>
    </source>
</evidence>
<dbReference type="SMART" id="SM00369">
    <property type="entry name" value="LRR_TYP"/>
    <property type="match status" value="5"/>
</dbReference>
<dbReference type="InterPro" id="IPR003591">
    <property type="entry name" value="Leu-rich_rpt_typical-subtyp"/>
</dbReference>
<dbReference type="RefSeq" id="XP_006814247.1">
    <property type="nucleotide sequence ID" value="XM_006814184.1"/>
</dbReference>
<evidence type="ECO:0000256" key="2">
    <source>
        <dbReference type="ARBA" id="ARBA00022729"/>
    </source>
</evidence>
<dbReference type="InterPro" id="IPR026906">
    <property type="entry name" value="LRR_5"/>
</dbReference>
<keyword evidence="1" id="KW-0433">Leucine-rich repeat</keyword>
<dbReference type="PANTHER" id="PTHR24373:SF370">
    <property type="entry name" value="FISH-LIPS, ISOFORM E"/>
    <property type="match status" value="1"/>
</dbReference>
<evidence type="ECO:0000313" key="4">
    <source>
        <dbReference type="Proteomes" id="UP000694865"/>
    </source>
</evidence>
<dbReference type="SUPFAM" id="SSF52058">
    <property type="entry name" value="L domain-like"/>
    <property type="match status" value="1"/>
</dbReference>
<dbReference type="InterPro" id="IPR050328">
    <property type="entry name" value="Dev_Immune_Receptor"/>
</dbReference>
<dbReference type="InterPro" id="IPR032675">
    <property type="entry name" value="LRR_dom_sf"/>
</dbReference>
<keyword evidence="2" id="KW-0732">Signal</keyword>
<dbReference type="GeneID" id="102804881"/>
<proteinExistence type="predicted"/>
<protein>
    <submittedName>
        <fullName evidence="5">SLIT and NTRK-like protein 4-like</fullName>
    </submittedName>
</protein>
<evidence type="ECO:0000256" key="3">
    <source>
        <dbReference type="ARBA" id="ARBA00022737"/>
    </source>
</evidence>
<reference evidence="5" key="1">
    <citation type="submission" date="2025-08" db="UniProtKB">
        <authorList>
            <consortium name="RefSeq"/>
        </authorList>
    </citation>
    <scope>IDENTIFICATION</scope>
    <source>
        <tissue evidence="5">Testes</tissue>
    </source>
</reference>
<dbReference type="Proteomes" id="UP000694865">
    <property type="component" value="Unplaced"/>
</dbReference>
<sequence>IMPRSVLVFGQSNSILILCLSPRFISDNKLPYFPHALFEGESYTSLRYLHADHNDISNMTTYSDDQYTATNLVYYNTKKYNVELFGTARYLQELYLHENQIEKIESEAFIGTVGYLYLRRNKIEIIESEAFTGSFRIYLYSNLIRTINSPMFGSGSTAYILDLHDNKISKLTADVFTGVNIEYRLYLHNNILRWYPVAALSNQNLQEITLSDNQITTIPNSAFTAQSNLRKLYLDNNLMAELQDGVFDGLNNLETL</sequence>
<dbReference type="Pfam" id="PF13306">
    <property type="entry name" value="LRR_5"/>
    <property type="match status" value="1"/>
</dbReference>
<gene>
    <name evidence="5" type="primary">LOC102804881</name>
</gene>
<name>A0ABM0M2K6_SACKO</name>
<organism evidence="4 5">
    <name type="scientific">Saccoglossus kowalevskii</name>
    <name type="common">Acorn worm</name>
    <dbReference type="NCBI Taxonomy" id="10224"/>
    <lineage>
        <taxon>Eukaryota</taxon>
        <taxon>Metazoa</taxon>
        <taxon>Hemichordata</taxon>
        <taxon>Enteropneusta</taxon>
        <taxon>Harrimaniidae</taxon>
        <taxon>Saccoglossus</taxon>
    </lineage>
</organism>
<evidence type="ECO:0000313" key="5">
    <source>
        <dbReference type="RefSeq" id="XP_006814247.1"/>
    </source>
</evidence>